<evidence type="ECO:0000313" key="1">
    <source>
        <dbReference type="Proteomes" id="UP000248481"/>
    </source>
</evidence>
<gene>
    <name evidence="2" type="primary">SPATA3</name>
</gene>
<evidence type="ECO:0000313" key="2">
    <source>
        <dbReference type="RefSeq" id="XP_021546017.1"/>
    </source>
</evidence>
<dbReference type="AlphaFoldDB" id="A0A2Y9H333"/>
<proteinExistence type="predicted"/>
<name>A0A2Y9H333_NEOSC</name>
<protein>
    <submittedName>
        <fullName evidence="2">Spermatogenesis-associated protein 3 isoform X2</fullName>
    </submittedName>
</protein>
<keyword evidence="1" id="KW-1185">Reference proteome</keyword>
<organism evidence="1 2">
    <name type="scientific">Neomonachus schauinslandi</name>
    <name type="common">Hawaiian monk seal</name>
    <name type="synonym">Monachus schauinslandi</name>
    <dbReference type="NCBI Taxonomy" id="29088"/>
    <lineage>
        <taxon>Eukaryota</taxon>
        <taxon>Metazoa</taxon>
        <taxon>Chordata</taxon>
        <taxon>Craniata</taxon>
        <taxon>Vertebrata</taxon>
        <taxon>Euteleostomi</taxon>
        <taxon>Mammalia</taxon>
        <taxon>Eutheria</taxon>
        <taxon>Laurasiatheria</taxon>
        <taxon>Carnivora</taxon>
        <taxon>Caniformia</taxon>
        <taxon>Pinnipedia</taxon>
        <taxon>Phocidae</taxon>
        <taxon>Monachinae</taxon>
        <taxon>Monachini</taxon>
        <taxon>Neomonachus</taxon>
    </lineage>
</organism>
<dbReference type="CTD" id="130560"/>
<dbReference type="Proteomes" id="UP000248481">
    <property type="component" value="Chromosome 3"/>
</dbReference>
<dbReference type="RefSeq" id="XP_021546017.1">
    <property type="nucleotide sequence ID" value="XM_021690342.1"/>
</dbReference>
<reference evidence="2" key="1">
    <citation type="submission" date="2025-08" db="UniProtKB">
        <authorList>
            <consortium name="RefSeq"/>
        </authorList>
    </citation>
    <scope>IDENTIFICATION</scope>
    <source>
        <tissue evidence="2">Blood</tissue>
    </source>
</reference>
<dbReference type="GeneID" id="110580683"/>
<sequence>MESLLCGVFAPHSPPAEVHTAVFSPSRPDCTLDVQPAASRVRSAGPRGCVPLVDQETQTDENLQGNTPLTVIRVLQALGTAAVALGALGAAYYTTESL</sequence>
<accession>A0A2Y9H333</accession>